<dbReference type="AlphaFoldDB" id="A0A6J5THT4"/>
<evidence type="ECO:0000313" key="1">
    <source>
        <dbReference type="EMBL" id="CAB4263169.1"/>
    </source>
</evidence>
<gene>
    <name evidence="1" type="ORF">CURHAP_LOCUS2954</name>
</gene>
<evidence type="ECO:0000313" key="2">
    <source>
        <dbReference type="Proteomes" id="UP000507222"/>
    </source>
</evidence>
<name>A0A6J5THT4_PRUAR</name>
<accession>A0A6J5THT4</accession>
<reference evidence="1 2" key="1">
    <citation type="submission" date="2020-05" db="EMBL/GenBank/DDBJ databases">
        <authorList>
            <person name="Campoy J."/>
            <person name="Schneeberger K."/>
            <person name="Spophaly S."/>
        </authorList>
    </citation>
    <scope>NUCLEOTIDE SEQUENCE [LARGE SCALE GENOMIC DNA]</scope>
    <source>
        <strain evidence="1">PruArmRojPasFocal</strain>
    </source>
</reference>
<protein>
    <submittedName>
        <fullName evidence="1">Uncharacterized protein</fullName>
    </submittedName>
</protein>
<dbReference type="Proteomes" id="UP000507222">
    <property type="component" value="Unassembled WGS sequence"/>
</dbReference>
<proteinExistence type="predicted"/>
<dbReference type="EMBL" id="CAEKDK010000001">
    <property type="protein sequence ID" value="CAB4263169.1"/>
    <property type="molecule type" value="Genomic_DNA"/>
</dbReference>
<organism evidence="1 2">
    <name type="scientific">Prunus armeniaca</name>
    <name type="common">Apricot</name>
    <name type="synonym">Armeniaca vulgaris</name>
    <dbReference type="NCBI Taxonomy" id="36596"/>
    <lineage>
        <taxon>Eukaryota</taxon>
        <taxon>Viridiplantae</taxon>
        <taxon>Streptophyta</taxon>
        <taxon>Embryophyta</taxon>
        <taxon>Tracheophyta</taxon>
        <taxon>Spermatophyta</taxon>
        <taxon>Magnoliopsida</taxon>
        <taxon>eudicotyledons</taxon>
        <taxon>Gunneridae</taxon>
        <taxon>Pentapetalae</taxon>
        <taxon>rosids</taxon>
        <taxon>fabids</taxon>
        <taxon>Rosales</taxon>
        <taxon>Rosaceae</taxon>
        <taxon>Amygdaloideae</taxon>
        <taxon>Amygdaleae</taxon>
        <taxon>Prunus</taxon>
    </lineage>
</organism>
<sequence length="125" mass="13014">MGLPNWNFGGSNYDGSDFEGQGYVGSDMGLSPVNYGGITSGSEMGVGMFPKNGNSIVGCSWDTGLGTAGSMVTEGGAESRIEFPRGFSESDAELPQELFGGSIVGSDDGLPYDVSKSWQNLFSFP</sequence>